<evidence type="ECO:0000256" key="1">
    <source>
        <dbReference type="ARBA" id="ARBA00022729"/>
    </source>
</evidence>
<dbReference type="OrthoDB" id="9769871at2"/>
<dbReference type="PROSITE" id="PS51318">
    <property type="entry name" value="TAT"/>
    <property type="match status" value="1"/>
</dbReference>
<feature type="domain" description="ABC transporter substrate-binding protein PnrA-like" evidence="2">
    <location>
        <begin position="40"/>
        <end position="320"/>
    </location>
</feature>
<reference evidence="3 4" key="1">
    <citation type="submission" date="2018-06" db="EMBL/GenBank/DDBJ databases">
        <title>Genomic Encyclopedia of Archaeal and Bacterial Type Strains, Phase II (KMG-II): from individual species to whole genera.</title>
        <authorList>
            <person name="Goeker M."/>
        </authorList>
    </citation>
    <scope>NUCLEOTIDE SEQUENCE [LARGE SCALE GENOMIC DNA]</scope>
    <source>
        <strain evidence="3 4">CFPB 3232</strain>
    </source>
</reference>
<keyword evidence="4" id="KW-1185">Reference proteome</keyword>
<protein>
    <submittedName>
        <fullName evidence="3">Nucleoside-binding protein</fullName>
    </submittedName>
</protein>
<dbReference type="EMBL" id="QLTA01000011">
    <property type="protein sequence ID" value="RAR84353.1"/>
    <property type="molecule type" value="Genomic_DNA"/>
</dbReference>
<dbReference type="InterPro" id="IPR006311">
    <property type="entry name" value="TAT_signal"/>
</dbReference>
<dbReference type="PANTHER" id="PTHR43208">
    <property type="entry name" value="ABC TRANSPORTER SUBSTRATE-BINDING PROTEIN"/>
    <property type="match status" value="1"/>
</dbReference>
<dbReference type="AlphaFoldDB" id="A0A328ZGN4"/>
<dbReference type="GO" id="GO:0005886">
    <property type="term" value="C:plasma membrane"/>
    <property type="evidence" value="ECO:0007669"/>
    <property type="project" value="InterPro"/>
</dbReference>
<dbReference type="Gene3D" id="3.40.50.2300">
    <property type="match status" value="2"/>
</dbReference>
<dbReference type="Pfam" id="PF02608">
    <property type="entry name" value="Bmp"/>
    <property type="match status" value="1"/>
</dbReference>
<dbReference type="PANTHER" id="PTHR43208:SF1">
    <property type="entry name" value="ABC TRANSPORTER SUBSTRATE-BINDING PROTEIN"/>
    <property type="match status" value="1"/>
</dbReference>
<evidence type="ECO:0000313" key="4">
    <source>
        <dbReference type="Proteomes" id="UP000248856"/>
    </source>
</evidence>
<dbReference type="InterPro" id="IPR052910">
    <property type="entry name" value="ABC-Purine-Binding"/>
</dbReference>
<evidence type="ECO:0000259" key="2">
    <source>
        <dbReference type="Pfam" id="PF02608"/>
    </source>
</evidence>
<proteinExistence type="predicted"/>
<name>A0A328ZGN4_9BURK</name>
<gene>
    <name evidence="3" type="ORF">AX018_101171</name>
</gene>
<comment type="caution">
    <text evidence="3">The sequence shown here is derived from an EMBL/GenBank/DDBJ whole genome shotgun (WGS) entry which is preliminary data.</text>
</comment>
<sequence length="373" mass="40260">MHKDQWNRRELLLGTGALGAGLLAGGWPRPAAAAQAPLMVGFLYVGPRDDYGYNQAHAESAAALRKLPGIKVIEEENVPETQAVQRSMQGMISQDGAALLFPTSFGYFDPHVLAVAQRNPGIRFAHCGGLWTQGKHPANTGSYFGYIDEGQYLNGVVAGHMSRSRKLGFIAAKPIPQVLRNINAFTLGARSVNPAITTTVIFTGDWSLPVKEAEAANSLADQGVDVLTMHVDSPKVIVETAARRGRFVCGYHADQSRLAPQAYLTGAEWNWITPVTAMVEALRTGKPHPNFIRGGLKEGFVKTSAYGAMVDAAARKNADDIKARMLRGEFSIFSGEIRDNTGKVVIAKGRTLAQTAIELESMNYLVEGVIGRV</sequence>
<dbReference type="RefSeq" id="WP_111876740.1">
    <property type="nucleotide sequence ID" value="NZ_CBCSGC010000077.1"/>
</dbReference>
<dbReference type="InterPro" id="IPR003760">
    <property type="entry name" value="PnrA-like"/>
</dbReference>
<keyword evidence="1" id="KW-0732">Signal</keyword>
<evidence type="ECO:0000313" key="3">
    <source>
        <dbReference type="EMBL" id="RAR84353.1"/>
    </source>
</evidence>
<accession>A0A328ZGN4</accession>
<dbReference type="CDD" id="cd19963">
    <property type="entry name" value="PBP1_BMP-like"/>
    <property type="match status" value="1"/>
</dbReference>
<dbReference type="Proteomes" id="UP000248856">
    <property type="component" value="Unassembled WGS sequence"/>
</dbReference>
<organism evidence="3 4">
    <name type="scientific">Paracidovorax anthurii</name>
    <dbReference type="NCBI Taxonomy" id="78229"/>
    <lineage>
        <taxon>Bacteria</taxon>
        <taxon>Pseudomonadati</taxon>
        <taxon>Pseudomonadota</taxon>
        <taxon>Betaproteobacteria</taxon>
        <taxon>Burkholderiales</taxon>
        <taxon>Comamonadaceae</taxon>
        <taxon>Paracidovorax</taxon>
    </lineage>
</organism>